<evidence type="ECO:0000313" key="1">
    <source>
        <dbReference type="EMBL" id="KAA6361731.1"/>
    </source>
</evidence>
<dbReference type="InterPro" id="IPR016024">
    <property type="entry name" value="ARM-type_fold"/>
</dbReference>
<protein>
    <submittedName>
        <fullName evidence="1">Uncharacterized protein</fullName>
    </submittedName>
</protein>
<sequence>MIPWIEMCKDLSKPIGIVCGQEGSIDLQRQIEICEYLIEMFKDYAKNDEYRKRCIKSGIAKSLVNMFENWKVEDIKEQHSLAFRNLTVTDNNEILQCLFTLNPFKGLLNLLNHSNSNIQSSGIDSIFNIQKGGLNSTSESEIHPYFDAIASIGGIGKIYEFMNRNNTNKDCKDTAAIIIGFFYKARKIENVEMMINVIKHLKSIVNDQDEWTQSASRKALRYLAQNLDNKNEIEKDDFVIPT</sequence>
<accession>A0A5J4TVY5</accession>
<organism evidence="1 2">
    <name type="scientific">Streblomastix strix</name>
    <dbReference type="NCBI Taxonomy" id="222440"/>
    <lineage>
        <taxon>Eukaryota</taxon>
        <taxon>Metamonada</taxon>
        <taxon>Preaxostyla</taxon>
        <taxon>Oxymonadida</taxon>
        <taxon>Streblomastigidae</taxon>
        <taxon>Streblomastix</taxon>
    </lineage>
</organism>
<dbReference type="EMBL" id="SNRW01025146">
    <property type="protein sequence ID" value="KAA6361731.1"/>
    <property type="molecule type" value="Genomic_DNA"/>
</dbReference>
<gene>
    <name evidence="1" type="ORF">EZS28_042743</name>
</gene>
<dbReference type="SUPFAM" id="SSF48371">
    <property type="entry name" value="ARM repeat"/>
    <property type="match status" value="1"/>
</dbReference>
<evidence type="ECO:0000313" key="2">
    <source>
        <dbReference type="Proteomes" id="UP000324800"/>
    </source>
</evidence>
<reference evidence="1 2" key="1">
    <citation type="submission" date="2019-03" db="EMBL/GenBank/DDBJ databases">
        <title>Single cell metagenomics reveals metabolic interactions within the superorganism composed of flagellate Streblomastix strix and complex community of Bacteroidetes bacteria on its surface.</title>
        <authorList>
            <person name="Treitli S.C."/>
            <person name="Kolisko M."/>
            <person name="Husnik F."/>
            <person name="Keeling P."/>
            <person name="Hampl V."/>
        </authorList>
    </citation>
    <scope>NUCLEOTIDE SEQUENCE [LARGE SCALE GENOMIC DNA]</scope>
    <source>
        <strain evidence="1">ST1C</strain>
    </source>
</reference>
<dbReference type="Gene3D" id="1.25.10.10">
    <property type="entry name" value="Leucine-rich Repeat Variant"/>
    <property type="match status" value="1"/>
</dbReference>
<dbReference type="AlphaFoldDB" id="A0A5J4TVY5"/>
<name>A0A5J4TVY5_9EUKA</name>
<comment type="caution">
    <text evidence="1">The sequence shown here is derived from an EMBL/GenBank/DDBJ whole genome shotgun (WGS) entry which is preliminary data.</text>
</comment>
<dbReference type="Proteomes" id="UP000324800">
    <property type="component" value="Unassembled WGS sequence"/>
</dbReference>
<proteinExistence type="predicted"/>
<dbReference type="InterPro" id="IPR011989">
    <property type="entry name" value="ARM-like"/>
</dbReference>